<organism evidence="2 3">
    <name type="scientific">Adineta steineri</name>
    <dbReference type="NCBI Taxonomy" id="433720"/>
    <lineage>
        <taxon>Eukaryota</taxon>
        <taxon>Metazoa</taxon>
        <taxon>Spiralia</taxon>
        <taxon>Gnathifera</taxon>
        <taxon>Rotifera</taxon>
        <taxon>Eurotatoria</taxon>
        <taxon>Bdelloidea</taxon>
        <taxon>Adinetida</taxon>
        <taxon>Adinetidae</taxon>
        <taxon>Adineta</taxon>
    </lineage>
</organism>
<proteinExistence type="predicted"/>
<evidence type="ECO:0000256" key="1">
    <source>
        <dbReference type="SAM" id="MobiDB-lite"/>
    </source>
</evidence>
<protein>
    <submittedName>
        <fullName evidence="2">Uncharacterized protein</fullName>
    </submittedName>
</protein>
<dbReference type="Proteomes" id="UP000663860">
    <property type="component" value="Unassembled WGS sequence"/>
</dbReference>
<gene>
    <name evidence="2" type="ORF">IZO911_LOCUS45905</name>
</gene>
<evidence type="ECO:0000313" key="3">
    <source>
        <dbReference type="Proteomes" id="UP000663860"/>
    </source>
</evidence>
<dbReference type="EMBL" id="CAJNOE010006306">
    <property type="protein sequence ID" value="CAF1523176.1"/>
    <property type="molecule type" value="Genomic_DNA"/>
</dbReference>
<accession>A0A815UQS1</accession>
<comment type="caution">
    <text evidence="2">The sequence shown here is derived from an EMBL/GenBank/DDBJ whole genome shotgun (WGS) entry which is preliminary data.</text>
</comment>
<feature type="non-terminal residue" evidence="2">
    <location>
        <position position="1"/>
    </location>
</feature>
<feature type="compositionally biased region" description="Polar residues" evidence="1">
    <location>
        <begin position="16"/>
        <end position="26"/>
    </location>
</feature>
<evidence type="ECO:0000313" key="2">
    <source>
        <dbReference type="EMBL" id="CAF1523176.1"/>
    </source>
</evidence>
<dbReference type="AlphaFoldDB" id="A0A815UQS1"/>
<reference evidence="2" key="1">
    <citation type="submission" date="2021-02" db="EMBL/GenBank/DDBJ databases">
        <authorList>
            <person name="Nowell W R."/>
        </authorList>
    </citation>
    <scope>NUCLEOTIDE SEQUENCE</scope>
</reference>
<name>A0A815UQS1_9BILA</name>
<sequence>WCRARCSADANAGRLSGSTGAAAQTNRVDRSGRGLSGRLGLRVLEQHQRDPQSLVDGARIQG</sequence>
<feature type="region of interest" description="Disordered" evidence="1">
    <location>
        <begin position="1"/>
        <end position="34"/>
    </location>
</feature>